<dbReference type="STRING" id="379482.SAMN04487961_2274"/>
<evidence type="ECO:0000256" key="1">
    <source>
        <dbReference type="SAM" id="Phobius"/>
    </source>
</evidence>
<dbReference type="PANTHER" id="PTHR33121:SF70">
    <property type="entry name" value="SIGNALING PROTEIN YKOW"/>
    <property type="match status" value="1"/>
</dbReference>
<dbReference type="SMART" id="SM00052">
    <property type="entry name" value="EAL"/>
    <property type="match status" value="1"/>
</dbReference>
<dbReference type="Pfam" id="PF00563">
    <property type="entry name" value="EAL"/>
    <property type="match status" value="1"/>
</dbReference>
<dbReference type="AlphaFoldDB" id="A0A366GWV3"/>
<sequence>MRQPVTPTRPFQLLFTLIVLSVLAVPSFAAGNSVRPDMDFLLTDPDSPATPSQALEMDGWQSLEDPSPNFGYIRKTVWLRFPVPERGDINLLEIGYAHLDHIRFFLVENGEIVSEATAGDRLPFLERPVLYRNFLFRFDHAPEANQQILLEVRTSGAVQVPVHLWHDKDFFESAFFEDLIHAVYYGILITVICFNLFIFIALREKIYLLYVLSTLGYLVIIGSLNGIAYQLLWPANPEIQNRSMVLGIPFAMVFTLWFAHAFLQLRNQSPATARVVSFAIILNTIAAVATFLTDYNTAIRLVVALTIPSCLLLTLLGPQQWLRGNRQAIYYTLAWGALTLGSAVTAANKYGLLPNSFLSVYAMQIGSALQAVLLALAMASRIYQERQDKVLAREAELRALEARRSVELRLMDQALHHPLTGLPNRSSFEMMLNDLIMRHPEKRYGIAVVHLNNMPSVTKTLGHRNTDRILELAALHYNSVVQTIPGALPVEQTDERNYFLASLDQQSFGFIVDATLAEAAPRAVVTGLDSLRQSIDYLGMQVPLDLRMGVAIFPDHGSDANTLIRRAIIAEGSERARDRGMAYYKPSRDAYSADRLTMVSELRKALDGHELALYLQPKQSLTTGQVVGMEALIRWPGRQKTASPDEIVLLAEQTGLIKPLTRWVLEESLRLRTQLLEQGWDLELSANISPNNLREADFSLYVQRLMNQYDGHRGAVTFEVTETSMMLDPANSLEALNALNAAGIRVSIDDFGSGYSSLSYIKQLPASEIKIDRSLVTDLPSQAEDRVIVQTTIDMCHNLGYQVVAEGVEDQATADLLRDMGCDMIQGYLVTPPLPVDEFLDWLNANGRQPSRKLG</sequence>
<dbReference type="SMART" id="SM00267">
    <property type="entry name" value="GGDEF"/>
    <property type="match status" value="1"/>
</dbReference>
<proteinExistence type="predicted"/>
<feature type="transmembrane region" description="Helical" evidence="1">
    <location>
        <begin position="275"/>
        <end position="292"/>
    </location>
</feature>
<feature type="transmembrane region" description="Helical" evidence="1">
    <location>
        <begin position="359"/>
        <end position="379"/>
    </location>
</feature>
<keyword evidence="1" id="KW-1133">Transmembrane helix</keyword>
<dbReference type="PANTHER" id="PTHR33121">
    <property type="entry name" value="CYCLIC DI-GMP PHOSPHODIESTERASE PDEF"/>
    <property type="match status" value="1"/>
</dbReference>
<feature type="transmembrane region" description="Helical" evidence="1">
    <location>
        <begin position="182"/>
        <end position="202"/>
    </location>
</feature>
<dbReference type="Pfam" id="PF00990">
    <property type="entry name" value="GGDEF"/>
    <property type="match status" value="1"/>
</dbReference>
<dbReference type="InterPro" id="IPR029787">
    <property type="entry name" value="Nucleotide_cyclase"/>
</dbReference>
<dbReference type="Gene3D" id="3.20.20.450">
    <property type="entry name" value="EAL domain"/>
    <property type="match status" value="1"/>
</dbReference>
<keyword evidence="1" id="KW-0472">Membrane</keyword>
<dbReference type="PROSITE" id="PS50883">
    <property type="entry name" value="EAL"/>
    <property type="match status" value="1"/>
</dbReference>
<gene>
    <name evidence="4" type="ORF">DET50_10227</name>
</gene>
<dbReference type="Pfam" id="PF07696">
    <property type="entry name" value="7TMR-DISMED2"/>
    <property type="match status" value="1"/>
</dbReference>
<dbReference type="SUPFAM" id="SSF141868">
    <property type="entry name" value="EAL domain-like"/>
    <property type="match status" value="1"/>
</dbReference>
<dbReference type="InterPro" id="IPR035919">
    <property type="entry name" value="EAL_sf"/>
</dbReference>
<feature type="domain" description="EAL" evidence="2">
    <location>
        <begin position="595"/>
        <end position="847"/>
    </location>
</feature>
<dbReference type="PROSITE" id="PS50887">
    <property type="entry name" value="GGDEF"/>
    <property type="match status" value="1"/>
</dbReference>
<dbReference type="EMBL" id="QNRO01000002">
    <property type="protein sequence ID" value="RBP33215.1"/>
    <property type="molecule type" value="Genomic_DNA"/>
</dbReference>
<comment type="caution">
    <text evidence="4">The sequence shown here is derived from an EMBL/GenBank/DDBJ whole genome shotgun (WGS) entry which is preliminary data.</text>
</comment>
<dbReference type="GO" id="GO:0071111">
    <property type="term" value="F:cyclic-guanylate-specific phosphodiesterase activity"/>
    <property type="evidence" value="ECO:0007669"/>
    <property type="project" value="InterPro"/>
</dbReference>
<dbReference type="InterPro" id="IPR001633">
    <property type="entry name" value="EAL_dom"/>
</dbReference>
<protein>
    <submittedName>
        <fullName evidence="4">Diguanylate cyclase/phosphodiesterase</fullName>
    </submittedName>
</protein>
<feature type="transmembrane region" description="Helical" evidence="1">
    <location>
        <begin position="298"/>
        <end position="316"/>
    </location>
</feature>
<dbReference type="InterPro" id="IPR050706">
    <property type="entry name" value="Cyclic-di-GMP_PDE-like"/>
</dbReference>
<dbReference type="InterPro" id="IPR000160">
    <property type="entry name" value="GGDEF_dom"/>
</dbReference>
<keyword evidence="1" id="KW-0812">Transmembrane</keyword>
<name>A0A366GWV3_9GAMM</name>
<feature type="transmembrane region" description="Helical" evidence="1">
    <location>
        <begin position="244"/>
        <end position="263"/>
    </location>
</feature>
<dbReference type="Gene3D" id="3.30.70.270">
    <property type="match status" value="1"/>
</dbReference>
<dbReference type="RefSeq" id="WP_113861283.1">
    <property type="nucleotide sequence ID" value="NZ_QNRO01000002.1"/>
</dbReference>
<dbReference type="InterPro" id="IPR043128">
    <property type="entry name" value="Rev_trsase/Diguanyl_cyclase"/>
</dbReference>
<dbReference type="OrthoDB" id="6279314at2"/>
<dbReference type="Proteomes" id="UP000252995">
    <property type="component" value="Unassembled WGS sequence"/>
</dbReference>
<dbReference type="InterPro" id="IPR011622">
    <property type="entry name" value="7TMR_DISM_rcpt_extracell_dom2"/>
</dbReference>
<dbReference type="Gene3D" id="2.60.40.2380">
    <property type="match status" value="1"/>
</dbReference>
<dbReference type="Pfam" id="PF07695">
    <property type="entry name" value="7TMR-DISM_7TM"/>
    <property type="match status" value="1"/>
</dbReference>
<dbReference type="InterPro" id="IPR011623">
    <property type="entry name" value="7TMR_DISM_rcpt_extracell_dom1"/>
</dbReference>
<evidence type="ECO:0000259" key="2">
    <source>
        <dbReference type="PROSITE" id="PS50883"/>
    </source>
</evidence>
<feature type="transmembrane region" description="Helical" evidence="1">
    <location>
        <begin position="328"/>
        <end position="347"/>
    </location>
</feature>
<evidence type="ECO:0000313" key="4">
    <source>
        <dbReference type="EMBL" id="RBP33215.1"/>
    </source>
</evidence>
<accession>A0A366GWV3</accession>
<dbReference type="CDD" id="cd01948">
    <property type="entry name" value="EAL"/>
    <property type="match status" value="1"/>
</dbReference>
<evidence type="ECO:0000259" key="3">
    <source>
        <dbReference type="PROSITE" id="PS50887"/>
    </source>
</evidence>
<dbReference type="SUPFAM" id="SSF55073">
    <property type="entry name" value="Nucleotide cyclase"/>
    <property type="match status" value="1"/>
</dbReference>
<feature type="transmembrane region" description="Helical" evidence="1">
    <location>
        <begin position="209"/>
        <end position="232"/>
    </location>
</feature>
<evidence type="ECO:0000313" key="5">
    <source>
        <dbReference type="Proteomes" id="UP000252995"/>
    </source>
</evidence>
<reference evidence="4 5" key="1">
    <citation type="submission" date="2018-06" db="EMBL/GenBank/DDBJ databases">
        <title>Freshwater and sediment microbial communities from various areas in North America, analyzing microbe dynamics in response to fracking.</title>
        <authorList>
            <person name="Lamendella R."/>
        </authorList>
    </citation>
    <scope>NUCLEOTIDE SEQUENCE [LARGE SCALE GENOMIC DNA]</scope>
    <source>
        <strain evidence="4 5">114J</strain>
    </source>
</reference>
<feature type="domain" description="GGDEF" evidence="3">
    <location>
        <begin position="442"/>
        <end position="587"/>
    </location>
</feature>
<organism evidence="4 5">
    <name type="scientific">Marinobacter pelagius</name>
    <dbReference type="NCBI Taxonomy" id="379482"/>
    <lineage>
        <taxon>Bacteria</taxon>
        <taxon>Pseudomonadati</taxon>
        <taxon>Pseudomonadota</taxon>
        <taxon>Gammaproteobacteria</taxon>
        <taxon>Pseudomonadales</taxon>
        <taxon>Marinobacteraceae</taxon>
        <taxon>Marinobacter</taxon>
    </lineage>
</organism>